<accession>A0ACD5ZZF0</accession>
<sequence length="313" mass="36250">MQAKAAALLTNGAYAWFERSPGLGIREDRALMQCALFSSFIIVDNDIHVTDYYPEPYMVRFIHHHHRREAVECHDFLFGEHKVHVRPWRWEEHDDHVDFKYHVRLCIENVPMYAWNDLVAQQVIGRACSLDYIEPQCQSKEYTKALCLWAWAKHPAKVQRVRWATLPGRSGTPRVPERGRRGLGRRCIIHPYIVEDMTGSVDAQPPMPGKGEWRWGHVDGERSVCDTNGRLRCGDGSCQDRWRREKDTNECDKRGRNNSRSWRERLRRSLSHGPKSNGGPLDQGRQRDHSSNRDGGRRCQHGAELVLVELAPG</sequence>
<reference evidence="1" key="1">
    <citation type="submission" date="2021-05" db="EMBL/GenBank/DDBJ databases">
        <authorList>
            <person name="Scholz U."/>
            <person name="Mascher M."/>
            <person name="Fiebig A."/>
        </authorList>
    </citation>
    <scope>NUCLEOTIDE SEQUENCE [LARGE SCALE GENOMIC DNA]</scope>
</reference>
<keyword evidence="2" id="KW-1185">Reference proteome</keyword>
<evidence type="ECO:0000313" key="1">
    <source>
        <dbReference type="EnsemblPlants" id="AVESA.00010b.r2.7CG0666110.1.CDS.1"/>
    </source>
</evidence>
<name>A0ACD5ZZF0_AVESA</name>
<dbReference type="Proteomes" id="UP001732700">
    <property type="component" value="Chromosome 7C"/>
</dbReference>
<evidence type="ECO:0000313" key="2">
    <source>
        <dbReference type="Proteomes" id="UP001732700"/>
    </source>
</evidence>
<dbReference type="EnsemblPlants" id="AVESA.00010b.r2.7CG0666110.1">
    <property type="protein sequence ID" value="AVESA.00010b.r2.7CG0666110.1.CDS.1"/>
    <property type="gene ID" value="AVESA.00010b.r2.7CG0666110"/>
</dbReference>
<protein>
    <submittedName>
        <fullName evidence="1">Uncharacterized protein</fullName>
    </submittedName>
</protein>
<organism evidence="1 2">
    <name type="scientific">Avena sativa</name>
    <name type="common">Oat</name>
    <dbReference type="NCBI Taxonomy" id="4498"/>
    <lineage>
        <taxon>Eukaryota</taxon>
        <taxon>Viridiplantae</taxon>
        <taxon>Streptophyta</taxon>
        <taxon>Embryophyta</taxon>
        <taxon>Tracheophyta</taxon>
        <taxon>Spermatophyta</taxon>
        <taxon>Magnoliopsida</taxon>
        <taxon>Liliopsida</taxon>
        <taxon>Poales</taxon>
        <taxon>Poaceae</taxon>
        <taxon>BOP clade</taxon>
        <taxon>Pooideae</taxon>
        <taxon>Poodae</taxon>
        <taxon>Poeae</taxon>
        <taxon>Poeae Chloroplast Group 1 (Aveneae type)</taxon>
        <taxon>Aveninae</taxon>
        <taxon>Avena</taxon>
    </lineage>
</organism>
<proteinExistence type="predicted"/>
<reference evidence="1" key="2">
    <citation type="submission" date="2025-09" db="UniProtKB">
        <authorList>
            <consortium name="EnsemblPlants"/>
        </authorList>
    </citation>
    <scope>IDENTIFICATION</scope>
</reference>